<sequence>MVYRYPNRATGSLWHEEYTITTQDDVDSMLEFLRSNKLAKAEMFVYTEPAVGRGGHSGHGQTSVPRWRARCWSSSIFLVI</sequence>
<gene>
    <name evidence="1" type="ORF">LITE_LOCUS20309</name>
</gene>
<evidence type="ECO:0000313" key="2">
    <source>
        <dbReference type="Proteomes" id="UP001154282"/>
    </source>
</evidence>
<keyword evidence="2" id="KW-1185">Reference proteome</keyword>
<evidence type="ECO:0000313" key="1">
    <source>
        <dbReference type="EMBL" id="CAI0425249.1"/>
    </source>
</evidence>
<protein>
    <submittedName>
        <fullName evidence="1">Uncharacterized protein</fullName>
    </submittedName>
</protein>
<organism evidence="1 2">
    <name type="scientific">Linum tenue</name>
    <dbReference type="NCBI Taxonomy" id="586396"/>
    <lineage>
        <taxon>Eukaryota</taxon>
        <taxon>Viridiplantae</taxon>
        <taxon>Streptophyta</taxon>
        <taxon>Embryophyta</taxon>
        <taxon>Tracheophyta</taxon>
        <taxon>Spermatophyta</taxon>
        <taxon>Magnoliopsida</taxon>
        <taxon>eudicotyledons</taxon>
        <taxon>Gunneridae</taxon>
        <taxon>Pentapetalae</taxon>
        <taxon>rosids</taxon>
        <taxon>fabids</taxon>
        <taxon>Malpighiales</taxon>
        <taxon>Linaceae</taxon>
        <taxon>Linum</taxon>
    </lineage>
</organism>
<dbReference type="AlphaFoldDB" id="A0AAV0KW55"/>
<proteinExistence type="predicted"/>
<dbReference type="EMBL" id="CAMGYJ010000005">
    <property type="protein sequence ID" value="CAI0425249.1"/>
    <property type="molecule type" value="Genomic_DNA"/>
</dbReference>
<accession>A0AAV0KW55</accession>
<reference evidence="1" key="1">
    <citation type="submission" date="2022-08" db="EMBL/GenBank/DDBJ databases">
        <authorList>
            <person name="Gutierrez-Valencia J."/>
        </authorList>
    </citation>
    <scope>NUCLEOTIDE SEQUENCE</scope>
</reference>
<comment type="caution">
    <text evidence="1">The sequence shown here is derived from an EMBL/GenBank/DDBJ whole genome shotgun (WGS) entry which is preliminary data.</text>
</comment>
<dbReference type="Proteomes" id="UP001154282">
    <property type="component" value="Unassembled WGS sequence"/>
</dbReference>
<name>A0AAV0KW55_9ROSI</name>